<dbReference type="PANTHER" id="PTHR36713:SF1">
    <property type="entry name" value="OS09G0344700 PROTEIN"/>
    <property type="match status" value="1"/>
</dbReference>
<evidence type="ECO:0000313" key="2">
    <source>
        <dbReference type="EMBL" id="KAJ7963002.1"/>
    </source>
</evidence>
<dbReference type="InterPro" id="IPR030373">
    <property type="entry name" value="PABS_CS"/>
</dbReference>
<sequence>METTKEQESGLLHKILPPSLEDAGLEDCALPPDSIKEAFLKAATAVKSQAASIFNSEDEAECVKDPGSGMPQTGAAVVIVGGGDGLGVEESEDRVVLGEGGKELGQGGKPCVDELQGLDIGEKVKNGNDEEEEEEKKGERPTLVEGFV</sequence>
<dbReference type="Proteomes" id="UP001163823">
    <property type="component" value="Chromosome 7"/>
</dbReference>
<dbReference type="KEGG" id="qsa:O6P43_018152"/>
<feature type="region of interest" description="Disordered" evidence="1">
    <location>
        <begin position="119"/>
        <end position="148"/>
    </location>
</feature>
<keyword evidence="3" id="KW-1185">Reference proteome</keyword>
<comment type="caution">
    <text evidence="2">The sequence shown here is derived from an EMBL/GenBank/DDBJ whole genome shotgun (WGS) entry which is preliminary data.</text>
</comment>
<dbReference type="PANTHER" id="PTHR36713">
    <property type="entry name" value="OS09G0344700 PROTEIN"/>
    <property type="match status" value="1"/>
</dbReference>
<proteinExistence type="predicted"/>
<dbReference type="EMBL" id="JARAOO010000007">
    <property type="protein sequence ID" value="KAJ7963002.1"/>
    <property type="molecule type" value="Genomic_DNA"/>
</dbReference>
<organism evidence="2 3">
    <name type="scientific">Quillaja saponaria</name>
    <name type="common">Soap bark tree</name>
    <dbReference type="NCBI Taxonomy" id="32244"/>
    <lineage>
        <taxon>Eukaryota</taxon>
        <taxon>Viridiplantae</taxon>
        <taxon>Streptophyta</taxon>
        <taxon>Embryophyta</taxon>
        <taxon>Tracheophyta</taxon>
        <taxon>Spermatophyta</taxon>
        <taxon>Magnoliopsida</taxon>
        <taxon>eudicotyledons</taxon>
        <taxon>Gunneridae</taxon>
        <taxon>Pentapetalae</taxon>
        <taxon>rosids</taxon>
        <taxon>fabids</taxon>
        <taxon>Fabales</taxon>
        <taxon>Quillajaceae</taxon>
        <taxon>Quillaja</taxon>
    </lineage>
</organism>
<evidence type="ECO:0000313" key="3">
    <source>
        <dbReference type="Proteomes" id="UP001163823"/>
    </source>
</evidence>
<accession>A0AAD7LRX8</accession>
<gene>
    <name evidence="2" type="ORF">O6P43_018152</name>
</gene>
<dbReference type="PROSITE" id="PS01330">
    <property type="entry name" value="PABS_1"/>
    <property type="match status" value="1"/>
</dbReference>
<reference evidence="2" key="1">
    <citation type="journal article" date="2023" name="Science">
        <title>Elucidation of the pathway for biosynthesis of saponin adjuvants from the soapbark tree.</title>
        <authorList>
            <person name="Reed J."/>
            <person name="Orme A."/>
            <person name="El-Demerdash A."/>
            <person name="Owen C."/>
            <person name="Martin L.B.B."/>
            <person name="Misra R.C."/>
            <person name="Kikuchi S."/>
            <person name="Rejzek M."/>
            <person name="Martin A.C."/>
            <person name="Harkess A."/>
            <person name="Leebens-Mack J."/>
            <person name="Louveau T."/>
            <person name="Stephenson M.J."/>
            <person name="Osbourn A."/>
        </authorList>
    </citation>
    <scope>NUCLEOTIDE SEQUENCE</scope>
    <source>
        <strain evidence="2">S10</strain>
    </source>
</reference>
<evidence type="ECO:0000256" key="1">
    <source>
        <dbReference type="SAM" id="MobiDB-lite"/>
    </source>
</evidence>
<dbReference type="AlphaFoldDB" id="A0AAD7LRX8"/>
<name>A0AAD7LRX8_QUISA</name>
<protein>
    <submittedName>
        <fullName evidence="2">Uncharacterized protein</fullName>
    </submittedName>
</protein>